<dbReference type="eggNOG" id="COG2137">
    <property type="taxonomic scope" value="Bacteria"/>
</dbReference>
<protein>
    <recommendedName>
        <fullName evidence="4 6">Regulatory protein RecX</fullName>
    </recommendedName>
</protein>
<name>E4KPF4_9LACT</name>
<dbReference type="Gene3D" id="1.10.10.10">
    <property type="entry name" value="Winged helix-like DNA-binding domain superfamily/Winged helix DNA-binding domain"/>
    <property type="match status" value="4"/>
</dbReference>
<dbReference type="NCBIfam" id="NF010733">
    <property type="entry name" value="PRK14135.1"/>
    <property type="match status" value="1"/>
</dbReference>
<keyword evidence="11" id="KW-1185">Reference proteome</keyword>
<evidence type="ECO:0000259" key="7">
    <source>
        <dbReference type="Pfam" id="PF02631"/>
    </source>
</evidence>
<dbReference type="Pfam" id="PF21982">
    <property type="entry name" value="RecX_HTH1"/>
    <property type="match status" value="1"/>
</dbReference>
<dbReference type="RefSeq" id="WP_006418591.1">
    <property type="nucleotide sequence ID" value="NZ_AENN01000015.1"/>
</dbReference>
<dbReference type="InterPro" id="IPR003783">
    <property type="entry name" value="Regulatory_RecX"/>
</dbReference>
<organism evidence="10 11">
    <name type="scientific">Eremococcus coleocola ACS-139-V-Col8</name>
    <dbReference type="NCBI Taxonomy" id="908337"/>
    <lineage>
        <taxon>Bacteria</taxon>
        <taxon>Bacillati</taxon>
        <taxon>Bacillota</taxon>
        <taxon>Bacilli</taxon>
        <taxon>Lactobacillales</taxon>
        <taxon>Aerococcaceae</taxon>
        <taxon>Eremococcus</taxon>
    </lineage>
</organism>
<comment type="similarity">
    <text evidence="3 6">Belongs to the RecX family.</text>
</comment>
<feature type="domain" description="RecX first three-helical" evidence="9">
    <location>
        <begin position="62"/>
        <end position="85"/>
    </location>
</feature>
<dbReference type="InterPro" id="IPR053924">
    <property type="entry name" value="RecX_HTH_2nd"/>
</dbReference>
<proteinExistence type="inferred from homology"/>
<dbReference type="HAMAP" id="MF_01114">
    <property type="entry name" value="RecX"/>
    <property type="match status" value="1"/>
</dbReference>
<evidence type="ECO:0000259" key="9">
    <source>
        <dbReference type="Pfam" id="PF21982"/>
    </source>
</evidence>
<dbReference type="Pfam" id="PF02631">
    <property type="entry name" value="RecX_HTH2"/>
    <property type="match status" value="1"/>
</dbReference>
<dbReference type="EMBL" id="AENN01000015">
    <property type="protein sequence ID" value="EFR31388.1"/>
    <property type="molecule type" value="Genomic_DNA"/>
</dbReference>
<dbReference type="InterPro" id="IPR036388">
    <property type="entry name" value="WH-like_DNA-bd_sf"/>
</dbReference>
<comment type="subcellular location">
    <subcellularLocation>
        <location evidence="2 6">Cytoplasm</location>
    </subcellularLocation>
</comment>
<evidence type="ECO:0000256" key="5">
    <source>
        <dbReference type="ARBA" id="ARBA00022490"/>
    </source>
</evidence>
<gene>
    <name evidence="6 10" type="primary">recX</name>
    <name evidence="10" type="ORF">HMPREF9257_1442</name>
</gene>
<evidence type="ECO:0000256" key="4">
    <source>
        <dbReference type="ARBA" id="ARBA00018111"/>
    </source>
</evidence>
<keyword evidence="5 6" id="KW-0963">Cytoplasm</keyword>
<sequence length="272" mass="31909">MKITKIEVQKKHPGRYSLYVDEDFWLGINERVLLKFALFKGQSLDQALMDQITAYEVESKLYQKALNYLSFRMRSKQEMTTYLKKQAKVLDLPHQACDHLVTQLESEGLLNDQVFAQMYLDDAQHLNAKGPKLIEQDLRQKGVQAEIINHVLENYSEDQALANAHTLLDKYLRTKSKLSLQAAKDKAYQHLYQKGFTRDTIKRLLTEFDFQAYLEDQDKVLAHQANKLLAKYQRKAQGYDLKQKLYLALRRKGFDNDRINDWLAQTPIFENE</sequence>
<evidence type="ECO:0000256" key="3">
    <source>
        <dbReference type="ARBA" id="ARBA00009695"/>
    </source>
</evidence>
<accession>E4KPF4</accession>
<dbReference type="PANTHER" id="PTHR33602">
    <property type="entry name" value="REGULATORY PROTEIN RECX FAMILY PROTEIN"/>
    <property type="match status" value="1"/>
</dbReference>
<dbReference type="STRING" id="908337.HMPREF9257_1442"/>
<feature type="domain" description="RecX second three-helical" evidence="7">
    <location>
        <begin position="111"/>
        <end position="152"/>
    </location>
</feature>
<evidence type="ECO:0000313" key="11">
    <source>
        <dbReference type="Proteomes" id="UP000005990"/>
    </source>
</evidence>
<dbReference type="InterPro" id="IPR053925">
    <property type="entry name" value="RecX_HTH_3rd"/>
</dbReference>
<dbReference type="PANTHER" id="PTHR33602:SF1">
    <property type="entry name" value="REGULATORY PROTEIN RECX FAMILY PROTEIN"/>
    <property type="match status" value="1"/>
</dbReference>
<evidence type="ECO:0000259" key="8">
    <source>
        <dbReference type="Pfam" id="PF21981"/>
    </source>
</evidence>
<reference evidence="10 11" key="1">
    <citation type="submission" date="2010-10" db="EMBL/GenBank/DDBJ databases">
        <authorList>
            <person name="Durkin A.S."/>
            <person name="Madupu R."/>
            <person name="Torralba M."/>
            <person name="Gillis M."/>
            <person name="Methe B."/>
            <person name="Sutton G."/>
            <person name="Nelson K.E."/>
        </authorList>
    </citation>
    <scope>NUCLEOTIDE SEQUENCE [LARGE SCALE GENOMIC DNA]</scope>
    <source>
        <strain evidence="10 11">ACS-139-V-Col8</strain>
    </source>
</reference>
<dbReference type="GO" id="GO:0005737">
    <property type="term" value="C:cytoplasm"/>
    <property type="evidence" value="ECO:0007669"/>
    <property type="project" value="UniProtKB-SubCell"/>
</dbReference>
<evidence type="ECO:0000256" key="1">
    <source>
        <dbReference type="ARBA" id="ARBA00003529"/>
    </source>
</evidence>
<dbReference type="InterPro" id="IPR053926">
    <property type="entry name" value="RecX_HTH_1st"/>
</dbReference>
<evidence type="ECO:0000313" key="10">
    <source>
        <dbReference type="EMBL" id="EFR31388.1"/>
    </source>
</evidence>
<feature type="domain" description="RecX third three-helical" evidence="8">
    <location>
        <begin position="217"/>
        <end position="263"/>
    </location>
</feature>
<evidence type="ECO:0000256" key="6">
    <source>
        <dbReference type="HAMAP-Rule" id="MF_01114"/>
    </source>
</evidence>
<dbReference type="Pfam" id="PF21981">
    <property type="entry name" value="RecX_HTH3"/>
    <property type="match status" value="2"/>
</dbReference>
<dbReference type="Proteomes" id="UP000005990">
    <property type="component" value="Unassembled WGS sequence"/>
</dbReference>
<comment type="caution">
    <text evidence="10">The sequence shown here is derived from an EMBL/GenBank/DDBJ whole genome shotgun (WGS) entry which is preliminary data.</text>
</comment>
<dbReference type="AlphaFoldDB" id="E4KPF4"/>
<dbReference type="GO" id="GO:0006282">
    <property type="term" value="P:regulation of DNA repair"/>
    <property type="evidence" value="ECO:0007669"/>
    <property type="project" value="UniProtKB-UniRule"/>
</dbReference>
<evidence type="ECO:0000256" key="2">
    <source>
        <dbReference type="ARBA" id="ARBA00004496"/>
    </source>
</evidence>
<feature type="domain" description="RecX third three-helical" evidence="8">
    <location>
        <begin position="157"/>
        <end position="205"/>
    </location>
</feature>
<comment type="function">
    <text evidence="1 6">Modulates RecA activity.</text>
</comment>
<dbReference type="OrthoDB" id="5421057at2"/>